<evidence type="ECO:0000313" key="2">
    <source>
        <dbReference type="EMBL" id="QNQ10551.1"/>
    </source>
</evidence>
<dbReference type="RefSeq" id="WP_187762845.1">
    <property type="nucleotide sequence ID" value="NZ_CP061038.1"/>
</dbReference>
<name>A0A7H0LLJ8_9SPHN</name>
<feature type="compositionally biased region" description="Low complexity" evidence="1">
    <location>
        <begin position="1"/>
        <end position="24"/>
    </location>
</feature>
<dbReference type="EMBL" id="CP061038">
    <property type="protein sequence ID" value="QNQ10551.1"/>
    <property type="molecule type" value="Genomic_DNA"/>
</dbReference>
<dbReference type="Proteomes" id="UP000516148">
    <property type="component" value="Chromosome"/>
</dbReference>
<gene>
    <name evidence="2" type="ORF">H3Z74_04890</name>
</gene>
<feature type="region of interest" description="Disordered" evidence="1">
    <location>
        <begin position="1"/>
        <end position="32"/>
    </location>
</feature>
<evidence type="ECO:0000256" key="1">
    <source>
        <dbReference type="SAM" id="MobiDB-lite"/>
    </source>
</evidence>
<sequence>MTATPALAEGPVAPAVPAASPTQADQANAKPKTAKYCVKDTRTGSRLETTLCLTREDWLKRGFDPLEK</sequence>
<keyword evidence="3" id="KW-1185">Reference proteome</keyword>
<evidence type="ECO:0000313" key="3">
    <source>
        <dbReference type="Proteomes" id="UP000516148"/>
    </source>
</evidence>
<dbReference type="AlphaFoldDB" id="A0A7H0LLJ8"/>
<proteinExistence type="predicted"/>
<organism evidence="2 3">
    <name type="scientific">Sphingomonas alpina</name>
    <dbReference type="NCBI Taxonomy" id="653931"/>
    <lineage>
        <taxon>Bacteria</taxon>
        <taxon>Pseudomonadati</taxon>
        <taxon>Pseudomonadota</taxon>
        <taxon>Alphaproteobacteria</taxon>
        <taxon>Sphingomonadales</taxon>
        <taxon>Sphingomonadaceae</taxon>
        <taxon>Sphingomonas</taxon>
    </lineage>
</organism>
<protein>
    <submittedName>
        <fullName evidence="2">Uncharacterized protein</fullName>
    </submittedName>
</protein>
<dbReference type="KEGG" id="spap:H3Z74_04890"/>
<accession>A0A7H0LLJ8</accession>
<reference evidence="2 3" key="1">
    <citation type="submission" date="2020-09" db="EMBL/GenBank/DDBJ databases">
        <title>Sphingomonas sp., a new species isolated from pork steak.</title>
        <authorList>
            <person name="Heidler von Heilborn D."/>
        </authorList>
    </citation>
    <scope>NUCLEOTIDE SEQUENCE [LARGE SCALE GENOMIC DNA]</scope>
    <source>
        <strain evidence="3">S8-3T</strain>
    </source>
</reference>